<feature type="compositionally biased region" description="Pro residues" evidence="1">
    <location>
        <begin position="1"/>
        <end position="25"/>
    </location>
</feature>
<evidence type="ECO:0008006" key="5">
    <source>
        <dbReference type="Google" id="ProtNLM"/>
    </source>
</evidence>
<protein>
    <recommendedName>
        <fullName evidence="5">DUF4190 domain-containing protein</fullName>
    </recommendedName>
</protein>
<keyword evidence="2" id="KW-0472">Membrane</keyword>
<evidence type="ECO:0000256" key="2">
    <source>
        <dbReference type="SAM" id="Phobius"/>
    </source>
</evidence>
<feature type="transmembrane region" description="Helical" evidence="2">
    <location>
        <begin position="85"/>
        <end position="111"/>
    </location>
</feature>
<evidence type="ECO:0000256" key="1">
    <source>
        <dbReference type="SAM" id="MobiDB-lite"/>
    </source>
</evidence>
<reference evidence="3 4" key="1">
    <citation type="submission" date="2019-02" db="EMBL/GenBank/DDBJ databases">
        <title>Genomic data mining of an Antarctic deep-sea actinobacterium, Janibacterlimosus P3-3-X1.</title>
        <authorList>
            <person name="Liao L."/>
            <person name="Chen B."/>
        </authorList>
    </citation>
    <scope>NUCLEOTIDE SEQUENCE [LARGE SCALE GENOMIC DNA]</scope>
    <source>
        <strain evidence="3 4">P3-3-X1</strain>
    </source>
</reference>
<keyword evidence="2" id="KW-1133">Transmembrane helix</keyword>
<keyword evidence="2" id="KW-0812">Transmembrane</keyword>
<evidence type="ECO:0000313" key="4">
    <source>
        <dbReference type="Proteomes" id="UP000290408"/>
    </source>
</evidence>
<evidence type="ECO:0000313" key="3">
    <source>
        <dbReference type="EMBL" id="QBF46430.1"/>
    </source>
</evidence>
<dbReference type="RefSeq" id="WP_130629651.1">
    <property type="nucleotide sequence ID" value="NZ_CP036164.1"/>
</dbReference>
<name>A0A4P6MXN7_9MICO</name>
<dbReference type="OrthoDB" id="4872304at2"/>
<dbReference type="EMBL" id="CP036164">
    <property type="protein sequence ID" value="QBF46430.1"/>
    <property type="molecule type" value="Genomic_DNA"/>
</dbReference>
<feature type="compositionally biased region" description="Low complexity" evidence="1">
    <location>
        <begin position="43"/>
        <end position="55"/>
    </location>
</feature>
<sequence>MSTPPPPPGYGTLPPDPYEPQPSPYPSGQTPGQPYPGAPGPAGPQYGQQPNPYGTSPAPYGSTPAPFGAPPQRTSTAMTLGYVSLGMGIFAIPAGCCCWFLAWIPALAALGTGAFGLSEIKSDPSAAAAKPFLIAGIALGGIGLFLTVVTAVWGVASFFAGV</sequence>
<organism evidence="3 4">
    <name type="scientific">Janibacter limosus</name>
    <dbReference type="NCBI Taxonomy" id="53458"/>
    <lineage>
        <taxon>Bacteria</taxon>
        <taxon>Bacillati</taxon>
        <taxon>Actinomycetota</taxon>
        <taxon>Actinomycetes</taxon>
        <taxon>Micrococcales</taxon>
        <taxon>Intrasporangiaceae</taxon>
        <taxon>Janibacter</taxon>
    </lineage>
</organism>
<feature type="compositionally biased region" description="Pro residues" evidence="1">
    <location>
        <begin position="33"/>
        <end position="42"/>
    </location>
</feature>
<gene>
    <name evidence="3" type="ORF">EXU32_09305</name>
</gene>
<proteinExistence type="predicted"/>
<dbReference type="KEGG" id="jli:EXU32_09305"/>
<feature type="region of interest" description="Disordered" evidence="1">
    <location>
        <begin position="1"/>
        <end position="72"/>
    </location>
</feature>
<accession>A0A4P6MXN7</accession>
<feature type="transmembrane region" description="Helical" evidence="2">
    <location>
        <begin position="132"/>
        <end position="156"/>
    </location>
</feature>
<keyword evidence="4" id="KW-1185">Reference proteome</keyword>
<dbReference type="Proteomes" id="UP000290408">
    <property type="component" value="Chromosome"/>
</dbReference>
<dbReference type="AlphaFoldDB" id="A0A4P6MXN7"/>